<evidence type="ECO:0000313" key="5">
    <source>
        <dbReference type="Proteomes" id="UP000685013"/>
    </source>
</evidence>
<dbReference type="InterPro" id="IPR038937">
    <property type="entry name" value="RopGEF"/>
</dbReference>
<proteinExistence type="predicted"/>
<dbReference type="Proteomes" id="UP000685013">
    <property type="component" value="Chromosome 17"/>
</dbReference>
<keyword evidence="1 2" id="KW-0344">Guanine-nucleotide releasing factor</keyword>
<organism evidence="4 5">
    <name type="scientific">Cucurbita argyrosperma subsp. sororia</name>
    <dbReference type="NCBI Taxonomy" id="37648"/>
    <lineage>
        <taxon>Eukaryota</taxon>
        <taxon>Viridiplantae</taxon>
        <taxon>Streptophyta</taxon>
        <taxon>Embryophyta</taxon>
        <taxon>Tracheophyta</taxon>
        <taxon>Spermatophyta</taxon>
        <taxon>Magnoliopsida</taxon>
        <taxon>eudicotyledons</taxon>
        <taxon>Gunneridae</taxon>
        <taxon>Pentapetalae</taxon>
        <taxon>rosids</taxon>
        <taxon>fabids</taxon>
        <taxon>Cucurbitales</taxon>
        <taxon>Cucurbitaceae</taxon>
        <taxon>Cucurbiteae</taxon>
        <taxon>Cucurbita</taxon>
    </lineage>
</organism>
<name>A0AAV6M3C0_9ROSI</name>
<evidence type="ECO:0000256" key="1">
    <source>
        <dbReference type="ARBA" id="ARBA00022658"/>
    </source>
</evidence>
<dbReference type="PANTHER" id="PTHR33101">
    <property type="entry name" value="ROP GUANINE NUCLEOTIDE EXCHANGE FACTOR 1"/>
    <property type="match status" value="1"/>
</dbReference>
<dbReference type="PROSITE" id="PS51334">
    <property type="entry name" value="PRONE"/>
    <property type="match status" value="1"/>
</dbReference>
<dbReference type="EMBL" id="JAGKQH010000017">
    <property type="protein sequence ID" value="KAG6575102.1"/>
    <property type="molecule type" value="Genomic_DNA"/>
</dbReference>
<feature type="non-terminal residue" evidence="4">
    <location>
        <position position="1"/>
    </location>
</feature>
<evidence type="ECO:0000313" key="4">
    <source>
        <dbReference type="EMBL" id="KAG6575102.1"/>
    </source>
</evidence>
<comment type="caution">
    <text evidence="4">The sequence shown here is derived from an EMBL/GenBank/DDBJ whole genome shotgun (WGS) entry which is preliminary data.</text>
</comment>
<dbReference type="Pfam" id="PF03759">
    <property type="entry name" value="PRONE"/>
    <property type="match status" value="1"/>
</dbReference>
<accession>A0AAV6M3C0</accession>
<dbReference type="InterPro" id="IPR005512">
    <property type="entry name" value="PRONE_dom"/>
</dbReference>
<dbReference type="GO" id="GO:0005085">
    <property type="term" value="F:guanyl-nucleotide exchange factor activity"/>
    <property type="evidence" value="ECO:0007669"/>
    <property type="project" value="UniProtKB-UniRule"/>
</dbReference>
<dbReference type="AlphaFoldDB" id="A0AAV6M3C0"/>
<evidence type="ECO:0000256" key="2">
    <source>
        <dbReference type="PROSITE-ProRule" id="PRU00663"/>
    </source>
</evidence>
<keyword evidence="5" id="KW-1185">Reference proteome</keyword>
<gene>
    <name evidence="4" type="primary">ROPGEF1</name>
    <name evidence="4" type="ORF">SDJN03_25741</name>
</gene>
<sequence>MNLPALKKLDALLLGILGGVLCHTEFWYVDRGIVLGDLNECNEFLPGGRPSIRQEDKWWLPCPKVPADGCLMMPERGCSNAGIVLIKYSKQPWLSIVMFLQKWKFLQLIWKPCPRYSFFFDSFAPESSLILITI</sequence>
<feature type="domain" description="PRONE" evidence="3">
    <location>
        <begin position="1"/>
        <end position="69"/>
    </location>
</feature>
<evidence type="ECO:0000259" key="3">
    <source>
        <dbReference type="PROSITE" id="PS51334"/>
    </source>
</evidence>
<protein>
    <submittedName>
        <fullName evidence="4">Rop guanine nucleotide exchange factor 1</fullName>
    </submittedName>
</protein>
<reference evidence="4 5" key="1">
    <citation type="journal article" date="2021" name="Hortic Res">
        <title>The domestication of Cucurbita argyrosperma as revealed by the genome of its wild relative.</title>
        <authorList>
            <person name="Barrera-Redondo J."/>
            <person name="Sanchez-de la Vega G."/>
            <person name="Aguirre-Liguori J.A."/>
            <person name="Castellanos-Morales G."/>
            <person name="Gutierrez-Guerrero Y.T."/>
            <person name="Aguirre-Dugua X."/>
            <person name="Aguirre-Planter E."/>
            <person name="Tenaillon M.I."/>
            <person name="Lira-Saade R."/>
            <person name="Eguiarte L.E."/>
        </authorList>
    </citation>
    <scope>NUCLEOTIDE SEQUENCE [LARGE SCALE GENOMIC DNA]</scope>
    <source>
        <strain evidence="4">JBR-2021</strain>
    </source>
</reference>
<dbReference type="PANTHER" id="PTHR33101:SF6">
    <property type="entry name" value="ROP GUANINE NUCLEOTIDE EXCHANGE FACTOR 1"/>
    <property type="match status" value="1"/>
</dbReference>